<dbReference type="EMBL" id="GGEC01066653">
    <property type="protein sequence ID" value="MBX47137.1"/>
    <property type="molecule type" value="Transcribed_RNA"/>
</dbReference>
<accession>A0A2P2NXA1</accession>
<name>A0A2P2NXA1_RHIMU</name>
<sequence>MPISFHKFLSGMRLVNNEAPTLPNHLTSSN</sequence>
<dbReference type="AlphaFoldDB" id="A0A2P2NXA1"/>
<evidence type="ECO:0000313" key="1">
    <source>
        <dbReference type="EMBL" id="MBX47137.1"/>
    </source>
</evidence>
<organism evidence="1">
    <name type="scientific">Rhizophora mucronata</name>
    <name type="common">Asiatic mangrove</name>
    <dbReference type="NCBI Taxonomy" id="61149"/>
    <lineage>
        <taxon>Eukaryota</taxon>
        <taxon>Viridiplantae</taxon>
        <taxon>Streptophyta</taxon>
        <taxon>Embryophyta</taxon>
        <taxon>Tracheophyta</taxon>
        <taxon>Spermatophyta</taxon>
        <taxon>Magnoliopsida</taxon>
        <taxon>eudicotyledons</taxon>
        <taxon>Gunneridae</taxon>
        <taxon>Pentapetalae</taxon>
        <taxon>rosids</taxon>
        <taxon>fabids</taxon>
        <taxon>Malpighiales</taxon>
        <taxon>Rhizophoraceae</taxon>
        <taxon>Rhizophora</taxon>
    </lineage>
</organism>
<reference evidence="1" key="1">
    <citation type="submission" date="2018-02" db="EMBL/GenBank/DDBJ databases">
        <title>Rhizophora mucronata_Transcriptome.</title>
        <authorList>
            <person name="Meera S.P."/>
            <person name="Sreeshan A."/>
            <person name="Augustine A."/>
        </authorList>
    </citation>
    <scope>NUCLEOTIDE SEQUENCE</scope>
    <source>
        <tissue evidence="1">Leaf</tissue>
    </source>
</reference>
<proteinExistence type="predicted"/>
<protein>
    <submittedName>
        <fullName evidence="1">Uncharacterized protein</fullName>
    </submittedName>
</protein>